<evidence type="ECO:0000313" key="1">
    <source>
        <dbReference type="EMBL" id="UNY50179.1"/>
    </source>
</evidence>
<sequence>MRKFYIIVNTGTKESPLDVALAGSEDSVVHVECTGFTESTDAHNALIAEQNIERQGDPAAIWPRRAAARRALAKLRTTDWAADYGPENLKIVELGGFNRTTKPVKHWNIERSMLAVNKDGSRIPGEKWDEFVLWETGLPLREEARERAKELTEMSADHVQVFGVKVRYRAVPVYVEVK</sequence>
<protein>
    <submittedName>
        <fullName evidence="1">Uncharacterized protein</fullName>
    </submittedName>
</protein>
<evidence type="ECO:0000313" key="2">
    <source>
        <dbReference type="Proteomes" id="UP000832073"/>
    </source>
</evidence>
<reference evidence="1" key="1">
    <citation type="submission" date="2022-02" db="EMBL/GenBank/DDBJ databases">
        <authorList>
            <person name="Pu M."/>
            <person name="Li Y."/>
            <person name="Han P."/>
            <person name="Fan H."/>
            <person name="Tong Y."/>
        </authorList>
    </citation>
    <scope>NUCLEOTIDE SEQUENCE</scope>
</reference>
<dbReference type="EMBL" id="OM735686">
    <property type="protein sequence ID" value="UNY50179.1"/>
    <property type="molecule type" value="Genomic_DNA"/>
</dbReference>
<name>A0AAE9GB91_9CAUD</name>
<organism evidence="1 2">
    <name type="scientific">Stenotrophomonas phage vB_SmeS_BUCT700</name>
    <dbReference type="NCBI Taxonomy" id="2924895"/>
    <lineage>
        <taxon>Viruses</taxon>
        <taxon>Duplodnaviria</taxon>
        <taxon>Heunggongvirae</taxon>
        <taxon>Uroviricota</taxon>
        <taxon>Caudoviricetes</taxon>
        <taxon>Autographivirales</taxon>
        <taxon>Autonotataviridae</taxon>
        <taxon>Gujervirinae</taxon>
        <taxon>Smasvirus</taxon>
        <taxon>Smasvirus BUCT700</taxon>
    </lineage>
</organism>
<accession>A0AAE9GB91</accession>
<proteinExistence type="predicted"/>
<keyword evidence="2" id="KW-1185">Reference proteome</keyword>
<dbReference type="Proteomes" id="UP000832073">
    <property type="component" value="Segment"/>
</dbReference>